<gene>
    <name evidence="2" type="ORF">POTOM_050127</name>
</gene>
<dbReference type="EMBL" id="JAAWWB010000030">
    <property type="protein sequence ID" value="KAG6745629.1"/>
    <property type="molecule type" value="Genomic_DNA"/>
</dbReference>
<keyword evidence="1" id="KW-1133">Transmembrane helix</keyword>
<keyword evidence="1" id="KW-0472">Membrane</keyword>
<dbReference type="AlphaFoldDB" id="A0A8X8CAG4"/>
<reference evidence="2" key="1">
    <citation type="journal article" date="2020" name="bioRxiv">
        <title>Hybrid origin of Populus tomentosa Carr. identified through genome sequencing and phylogenomic analysis.</title>
        <authorList>
            <person name="An X."/>
            <person name="Gao K."/>
            <person name="Chen Z."/>
            <person name="Li J."/>
            <person name="Yang X."/>
            <person name="Yang X."/>
            <person name="Zhou J."/>
            <person name="Guo T."/>
            <person name="Zhao T."/>
            <person name="Huang S."/>
            <person name="Miao D."/>
            <person name="Khan W.U."/>
            <person name="Rao P."/>
            <person name="Ye M."/>
            <person name="Lei B."/>
            <person name="Liao W."/>
            <person name="Wang J."/>
            <person name="Ji L."/>
            <person name="Li Y."/>
            <person name="Guo B."/>
            <person name="Mustafa N.S."/>
            <person name="Li S."/>
            <person name="Yun Q."/>
            <person name="Keller S.R."/>
            <person name="Mao J."/>
            <person name="Zhang R."/>
            <person name="Strauss S.H."/>
        </authorList>
    </citation>
    <scope>NUCLEOTIDE SEQUENCE</scope>
    <source>
        <strain evidence="2">GM15</strain>
        <tissue evidence="2">Leaf</tissue>
    </source>
</reference>
<evidence type="ECO:0000256" key="1">
    <source>
        <dbReference type="SAM" id="Phobius"/>
    </source>
</evidence>
<organism evidence="2 3">
    <name type="scientific">Populus tomentosa</name>
    <name type="common">Chinese white poplar</name>
    <dbReference type="NCBI Taxonomy" id="118781"/>
    <lineage>
        <taxon>Eukaryota</taxon>
        <taxon>Viridiplantae</taxon>
        <taxon>Streptophyta</taxon>
        <taxon>Embryophyta</taxon>
        <taxon>Tracheophyta</taxon>
        <taxon>Spermatophyta</taxon>
        <taxon>Magnoliopsida</taxon>
        <taxon>eudicotyledons</taxon>
        <taxon>Gunneridae</taxon>
        <taxon>Pentapetalae</taxon>
        <taxon>rosids</taxon>
        <taxon>fabids</taxon>
        <taxon>Malpighiales</taxon>
        <taxon>Salicaceae</taxon>
        <taxon>Saliceae</taxon>
        <taxon>Populus</taxon>
    </lineage>
</organism>
<evidence type="ECO:0000313" key="2">
    <source>
        <dbReference type="EMBL" id="KAG6745629.1"/>
    </source>
</evidence>
<feature type="transmembrane region" description="Helical" evidence="1">
    <location>
        <begin position="33"/>
        <end position="55"/>
    </location>
</feature>
<keyword evidence="1" id="KW-0812">Transmembrane</keyword>
<dbReference type="PANTHER" id="PTHR34967:SF1">
    <property type="entry name" value="OS02G0257200 PROTEIN"/>
    <property type="match status" value="1"/>
</dbReference>
<protein>
    <submittedName>
        <fullName evidence="2">Uncharacterized protein</fullName>
    </submittedName>
</protein>
<evidence type="ECO:0000313" key="3">
    <source>
        <dbReference type="Proteomes" id="UP000886885"/>
    </source>
</evidence>
<comment type="caution">
    <text evidence="2">The sequence shown here is derived from an EMBL/GenBank/DDBJ whole genome shotgun (WGS) entry which is preliminary data.</text>
</comment>
<dbReference type="OrthoDB" id="1689175at2759"/>
<name>A0A8X8CAG4_POPTO</name>
<sequence length="111" mass="12648">MVVNLHDLVAHLAGIDYRFPLMRFDTQLALVEFAVPVVQASGALLSFLGILFLFIQEYKGYGHFKFERHALNLLIAGPALWCSDPYTTLARYMRELMGMYKSCNRASTSHF</sequence>
<dbReference type="Proteomes" id="UP000886885">
    <property type="component" value="Chromosome 15D"/>
</dbReference>
<keyword evidence="3" id="KW-1185">Reference proteome</keyword>
<dbReference type="PANTHER" id="PTHR34967">
    <property type="entry name" value="OS02G0257200 PROTEIN"/>
    <property type="match status" value="1"/>
</dbReference>
<proteinExistence type="predicted"/>
<accession>A0A8X8CAG4</accession>